<reference evidence="1" key="3">
    <citation type="submission" date="2022-07" db="EMBL/GenBank/DDBJ databases">
        <title>Prevotella copri.</title>
        <authorList>
            <person name="Yang C."/>
        </authorList>
    </citation>
    <scope>NUCLEOTIDE SEQUENCE</scope>
    <source>
        <strain evidence="1">HF1476</strain>
    </source>
</reference>
<dbReference type="EMBL" id="JAPDUM010000002">
    <property type="protein sequence ID" value="MCW4166197.1"/>
    <property type="molecule type" value="Genomic_DNA"/>
</dbReference>
<evidence type="ECO:0000313" key="7">
    <source>
        <dbReference type="Proteomes" id="UP000283872"/>
    </source>
</evidence>
<dbReference type="GeneID" id="69849594"/>
<dbReference type="Gene3D" id="3.30.2020.10">
    <property type="entry name" value="NE0471-like N-terminal domain"/>
    <property type="match status" value="1"/>
</dbReference>
<dbReference type="Proteomes" id="UP000283872">
    <property type="component" value="Unassembled WGS sequence"/>
</dbReference>
<evidence type="ECO:0000313" key="1">
    <source>
        <dbReference type="EMBL" id="MCP9600419.1"/>
    </source>
</evidence>
<reference evidence="7 8" key="1">
    <citation type="submission" date="2018-08" db="EMBL/GenBank/DDBJ databases">
        <title>A genome reference for cultivated species of the human gut microbiota.</title>
        <authorList>
            <person name="Zou Y."/>
            <person name="Xue W."/>
            <person name="Luo G."/>
        </authorList>
    </citation>
    <scope>NUCLEOTIDE SEQUENCE [LARGE SCALE GENOMIC DNA]</scope>
    <source>
        <strain evidence="5 7">AF24-12</strain>
        <strain evidence="6 8">AF46-2NS</strain>
    </source>
</reference>
<dbReference type="Proteomes" id="UP001204486">
    <property type="component" value="Unassembled WGS sequence"/>
</dbReference>
<evidence type="ECO:0000313" key="2">
    <source>
        <dbReference type="EMBL" id="MCW4094208.1"/>
    </source>
</evidence>
<dbReference type="EMBL" id="QRNB01000045">
    <property type="protein sequence ID" value="RHK09823.1"/>
    <property type="molecule type" value="Genomic_DNA"/>
</dbReference>
<accession>A0A3E5E374</accession>
<dbReference type="InterPro" id="IPR036782">
    <property type="entry name" value="NE0471-like_N"/>
</dbReference>
<gene>
    <name evidence="6" type="ORF">DW079_09295</name>
    <name evidence="5" type="ORF">DWY11_11075</name>
    <name evidence="4" type="ORF">F7D62_13930</name>
    <name evidence="1" type="ORF">NNC55_10705</name>
    <name evidence="3" type="ORF">ONS98_13480</name>
    <name evidence="2" type="ORF">ONT05_11730</name>
</gene>
<evidence type="ECO:0000313" key="9">
    <source>
        <dbReference type="Proteomes" id="UP000390763"/>
    </source>
</evidence>
<evidence type="ECO:0000313" key="5">
    <source>
        <dbReference type="EMBL" id="RGS14277.1"/>
    </source>
</evidence>
<protein>
    <submittedName>
        <fullName evidence="5">DUF2442 domain-containing protein</fullName>
    </submittedName>
</protein>
<evidence type="ECO:0000313" key="8">
    <source>
        <dbReference type="Proteomes" id="UP000286211"/>
    </source>
</evidence>
<evidence type="ECO:0000313" key="6">
    <source>
        <dbReference type="EMBL" id="RHK09823.1"/>
    </source>
</evidence>
<dbReference type="Proteomes" id="UP001209074">
    <property type="component" value="Unassembled WGS sequence"/>
</dbReference>
<dbReference type="EMBL" id="JAPDUS010000023">
    <property type="protein sequence ID" value="MCW4094208.1"/>
    <property type="molecule type" value="Genomic_DNA"/>
</dbReference>
<name>A0A3E5E374_9BACT</name>
<dbReference type="InterPro" id="IPR018841">
    <property type="entry name" value="DUF2442"/>
</dbReference>
<proteinExistence type="predicted"/>
<reference evidence="9" key="2">
    <citation type="submission" date="2019-09" db="EMBL/GenBank/DDBJ databases">
        <title>Distinct polysaccharide growth profiles of human intestinal Prevotella copri isolates.</title>
        <authorList>
            <person name="Fehlner-Peach H."/>
            <person name="Magnabosco C."/>
            <person name="Raghavan V."/>
            <person name="Scher J.U."/>
            <person name="Tett A."/>
            <person name="Cox L.M."/>
            <person name="Gottsegen C."/>
            <person name="Watters A."/>
            <person name="Wiltshire- Gordon J.D."/>
            <person name="Segata N."/>
            <person name="Bonneau R."/>
            <person name="Littman D.R."/>
        </authorList>
    </citation>
    <scope>NUCLEOTIDE SEQUENCE [LARGE SCALE GENOMIC DNA]</scope>
    <source>
        <strain evidence="9">iAK279</strain>
    </source>
</reference>
<dbReference type="SUPFAM" id="SSF143880">
    <property type="entry name" value="NE0471 N-terminal domain-like"/>
    <property type="match status" value="1"/>
</dbReference>
<dbReference type="Pfam" id="PF10387">
    <property type="entry name" value="DUF2442"/>
    <property type="match status" value="1"/>
</dbReference>
<dbReference type="EMBL" id="JANDWN010000028">
    <property type="protein sequence ID" value="MCP9600419.1"/>
    <property type="molecule type" value="Genomic_DNA"/>
</dbReference>
<dbReference type="Proteomes" id="UP000390763">
    <property type="component" value="Unassembled WGS sequence"/>
</dbReference>
<comment type="caution">
    <text evidence="5">The sequence shown here is derived from an EMBL/GenBank/DDBJ whole genome shotgun (WGS) entry which is preliminary data.</text>
</comment>
<dbReference type="RefSeq" id="WP_006846784.1">
    <property type="nucleotide sequence ID" value="NZ_CATKVX010000001.1"/>
</dbReference>
<dbReference type="AlphaFoldDB" id="A0A3E5E374"/>
<evidence type="ECO:0000313" key="4">
    <source>
        <dbReference type="EMBL" id="MQO05163.1"/>
    </source>
</evidence>
<reference evidence="4" key="5">
    <citation type="submission" date="2023-10" db="EMBL/GenBank/DDBJ databases">
        <title>Distinct polysaccharide growth profiles of human intestinal Prevotella copri isolates.</title>
        <authorList>
            <person name="Fehlner-Peach H."/>
            <person name="Magnabosco C."/>
            <person name="Raghavan V."/>
            <person name="Scher J.U."/>
            <person name="Tett A."/>
            <person name="Cox L.M."/>
            <person name="Gottsegen C."/>
            <person name="Watters A."/>
            <person name="Wiltshire- Gordon J.D."/>
            <person name="Segata N."/>
            <person name="Bonneau R."/>
            <person name="Littman D.R."/>
        </authorList>
    </citation>
    <scope>NUCLEOTIDE SEQUENCE</scope>
    <source>
        <strain evidence="4">IAK279</strain>
    </source>
</reference>
<dbReference type="Proteomes" id="UP001209476">
    <property type="component" value="Unassembled WGS sequence"/>
</dbReference>
<dbReference type="EMBL" id="QRVA01000028">
    <property type="protein sequence ID" value="RGS14277.1"/>
    <property type="molecule type" value="Genomic_DNA"/>
</dbReference>
<dbReference type="Proteomes" id="UP000286211">
    <property type="component" value="Unassembled WGS sequence"/>
</dbReference>
<organism evidence="5 7">
    <name type="scientific">Segatella copri</name>
    <dbReference type="NCBI Taxonomy" id="165179"/>
    <lineage>
        <taxon>Bacteria</taxon>
        <taxon>Pseudomonadati</taxon>
        <taxon>Bacteroidota</taxon>
        <taxon>Bacteroidia</taxon>
        <taxon>Bacteroidales</taxon>
        <taxon>Prevotellaceae</taxon>
        <taxon>Segatella</taxon>
    </lineage>
</organism>
<dbReference type="EMBL" id="VZBT01000102">
    <property type="protein sequence ID" value="MQO05163.1"/>
    <property type="molecule type" value="Genomic_DNA"/>
</dbReference>
<reference evidence="2" key="4">
    <citation type="submission" date="2022-11" db="EMBL/GenBank/DDBJ databases">
        <title>Genomic repertoires linked with pathogenic potency of arthritogenic Prevotella copri isolated from the gut of rheumatoid arthritis patients.</title>
        <authorList>
            <person name="Nii T."/>
            <person name="Maeda Y."/>
            <person name="Motooka D."/>
            <person name="Naito M."/>
            <person name="Matsumoto Y."/>
            <person name="Ogawa T."/>
            <person name="Oguro-Igashira E."/>
            <person name="Kishikawa T."/>
            <person name="Yamashita M."/>
            <person name="Koizumi S."/>
            <person name="Kurakawa T."/>
            <person name="Okumura R."/>
            <person name="Kayama H."/>
            <person name="Murakami M."/>
            <person name="Sakaguchi T."/>
            <person name="Das B."/>
            <person name="Nakamura S."/>
            <person name="Okada Y."/>
            <person name="Kumanogoh A."/>
            <person name="Takeda K."/>
        </authorList>
    </citation>
    <scope>NUCLEOTIDE SEQUENCE</scope>
    <source>
        <strain evidence="2">N016-13</strain>
        <strain evidence="3">RA-N001-16</strain>
    </source>
</reference>
<evidence type="ECO:0000313" key="3">
    <source>
        <dbReference type="EMBL" id="MCW4166197.1"/>
    </source>
</evidence>
<sequence length="77" mass="8834">MILTVKDVDYLGDYTLLCTFNDGVTKKVDLQPLLKYPAFAELKDKKKFVQFGLDQTIFWYNGADIAPEYLYDNGVMA</sequence>